<comment type="caution">
    <text evidence="1">The sequence shown here is derived from an EMBL/GenBank/DDBJ whole genome shotgun (WGS) entry which is preliminary data.</text>
</comment>
<protein>
    <submittedName>
        <fullName evidence="1">Uncharacterized protein</fullName>
    </submittedName>
</protein>
<accession>A0ABQ7KMG3</accession>
<name>A0ABQ7KMG3_BRACM</name>
<evidence type="ECO:0000313" key="1">
    <source>
        <dbReference type="EMBL" id="KAG5375423.1"/>
    </source>
</evidence>
<dbReference type="Proteomes" id="UP000823674">
    <property type="component" value="Chromosome A10"/>
</dbReference>
<evidence type="ECO:0000313" key="2">
    <source>
        <dbReference type="Proteomes" id="UP000823674"/>
    </source>
</evidence>
<proteinExistence type="predicted"/>
<keyword evidence="2" id="KW-1185">Reference proteome</keyword>
<organism evidence="1 2">
    <name type="scientific">Brassica rapa subsp. trilocularis</name>
    <dbReference type="NCBI Taxonomy" id="1813537"/>
    <lineage>
        <taxon>Eukaryota</taxon>
        <taxon>Viridiplantae</taxon>
        <taxon>Streptophyta</taxon>
        <taxon>Embryophyta</taxon>
        <taxon>Tracheophyta</taxon>
        <taxon>Spermatophyta</taxon>
        <taxon>Magnoliopsida</taxon>
        <taxon>eudicotyledons</taxon>
        <taxon>Gunneridae</taxon>
        <taxon>Pentapetalae</taxon>
        <taxon>rosids</taxon>
        <taxon>malvids</taxon>
        <taxon>Brassicales</taxon>
        <taxon>Brassicaceae</taxon>
        <taxon>Brassiceae</taxon>
        <taxon>Brassica</taxon>
    </lineage>
</organism>
<sequence length="95" mass="11065">MTTKKKRSGKEKAKEVATTVEEEVNDRIPTRLFAAVWFPSRRLNCYSSLEYLLLVRGVLEGSEEAERLKMLTVQPMMECGEEKEDGWEKFNSEKF</sequence>
<gene>
    <name evidence="1" type="primary">A10p011110.1_BraROA</name>
    <name evidence="1" type="ORF">IGI04_040019</name>
</gene>
<dbReference type="EMBL" id="JADBGQ010000010">
    <property type="protein sequence ID" value="KAG5375423.1"/>
    <property type="molecule type" value="Genomic_DNA"/>
</dbReference>
<reference evidence="1 2" key="1">
    <citation type="submission" date="2021-03" db="EMBL/GenBank/DDBJ databases">
        <authorList>
            <person name="King G.J."/>
            <person name="Bancroft I."/>
            <person name="Baten A."/>
            <person name="Bloomfield J."/>
            <person name="Borpatragohain P."/>
            <person name="He Z."/>
            <person name="Irish N."/>
            <person name="Irwin J."/>
            <person name="Liu K."/>
            <person name="Mauleon R.P."/>
            <person name="Moore J."/>
            <person name="Morris R."/>
            <person name="Ostergaard L."/>
            <person name="Wang B."/>
            <person name="Wells R."/>
        </authorList>
    </citation>
    <scope>NUCLEOTIDE SEQUENCE [LARGE SCALE GENOMIC DNA]</scope>
    <source>
        <strain evidence="1">R-o-18</strain>
        <tissue evidence="1">Leaf</tissue>
    </source>
</reference>